<dbReference type="PROSITE" id="PS51819">
    <property type="entry name" value="VOC"/>
    <property type="match status" value="1"/>
</dbReference>
<dbReference type="Pfam" id="PF00903">
    <property type="entry name" value="Glyoxalase"/>
    <property type="match status" value="1"/>
</dbReference>
<feature type="domain" description="VOC" evidence="1">
    <location>
        <begin position="7"/>
        <end position="130"/>
    </location>
</feature>
<organism evidence="2 3">
    <name type="scientific">Eiseniibacteriota bacterium</name>
    <dbReference type="NCBI Taxonomy" id="2212470"/>
    <lineage>
        <taxon>Bacteria</taxon>
        <taxon>Candidatus Eiseniibacteriota</taxon>
    </lineage>
</organism>
<dbReference type="SUPFAM" id="SSF54593">
    <property type="entry name" value="Glyoxalase/Bleomycin resistance protein/Dihydroxybiphenyl dioxygenase"/>
    <property type="match status" value="1"/>
</dbReference>
<evidence type="ECO:0000259" key="1">
    <source>
        <dbReference type="PROSITE" id="PS51819"/>
    </source>
</evidence>
<reference evidence="2 3" key="1">
    <citation type="submission" date="2020-03" db="EMBL/GenBank/DDBJ databases">
        <title>Metabolic flexibility allows generalist bacteria to become dominant in a frequently disturbed ecosystem.</title>
        <authorList>
            <person name="Chen Y.-J."/>
            <person name="Leung P.M."/>
            <person name="Bay S.K."/>
            <person name="Hugenholtz P."/>
            <person name="Kessler A.J."/>
            <person name="Shelley G."/>
            <person name="Waite D.W."/>
            <person name="Cook P.L."/>
            <person name="Greening C."/>
        </authorList>
    </citation>
    <scope>NUCLEOTIDE SEQUENCE [LARGE SCALE GENOMIC DNA]</scope>
    <source>
        <strain evidence="2">SS_bin_28</strain>
    </source>
</reference>
<dbReference type="PANTHER" id="PTHR34109:SF1">
    <property type="entry name" value="VOC DOMAIN-CONTAINING PROTEIN"/>
    <property type="match status" value="1"/>
</dbReference>
<dbReference type="InterPro" id="IPR037523">
    <property type="entry name" value="VOC_core"/>
</dbReference>
<name>A0A7Y2EAU1_UNCEI</name>
<sequence>MANPTPSNIYPSLSYDNASEAIDWLCSAFGFTKRLMVPGPDGTVRHSELSLGPGVIMVSSTKPDENRMSPRRLSGLHQVLTVLIEDPDDHYAKAKAAGAEIVAELKNEEYGARGYMAKDLEGHMWYFGTYQPGIYWDA</sequence>
<accession>A0A7Y2EAU1</accession>
<dbReference type="EMBL" id="JABDJR010000672">
    <property type="protein sequence ID" value="NNF08403.1"/>
    <property type="molecule type" value="Genomic_DNA"/>
</dbReference>
<dbReference type="Gene3D" id="3.30.720.110">
    <property type="match status" value="1"/>
</dbReference>
<evidence type="ECO:0000313" key="2">
    <source>
        <dbReference type="EMBL" id="NNF08403.1"/>
    </source>
</evidence>
<dbReference type="InterPro" id="IPR029068">
    <property type="entry name" value="Glyas_Bleomycin-R_OHBP_Dase"/>
</dbReference>
<dbReference type="AlphaFoldDB" id="A0A7Y2EAU1"/>
<evidence type="ECO:0000313" key="3">
    <source>
        <dbReference type="Proteomes" id="UP000547674"/>
    </source>
</evidence>
<gene>
    <name evidence="2" type="ORF">HKN21_16705</name>
</gene>
<comment type="caution">
    <text evidence="2">The sequence shown here is derived from an EMBL/GenBank/DDBJ whole genome shotgun (WGS) entry which is preliminary data.</text>
</comment>
<dbReference type="PANTHER" id="PTHR34109">
    <property type="entry name" value="BNAUNNG04460D PROTEIN-RELATED"/>
    <property type="match status" value="1"/>
</dbReference>
<dbReference type="Proteomes" id="UP000547674">
    <property type="component" value="Unassembled WGS sequence"/>
</dbReference>
<dbReference type="Gene3D" id="3.30.720.120">
    <property type="match status" value="1"/>
</dbReference>
<dbReference type="InterPro" id="IPR004360">
    <property type="entry name" value="Glyas_Fos-R_dOase_dom"/>
</dbReference>
<proteinExistence type="predicted"/>
<protein>
    <recommendedName>
        <fullName evidence="1">VOC domain-containing protein</fullName>
    </recommendedName>
</protein>